<dbReference type="PANTHER" id="PTHR46558:SF4">
    <property type="entry name" value="DNA-BIDING PHAGE PROTEIN"/>
    <property type="match status" value="1"/>
</dbReference>
<sequence>MSIKNPENIGSKIKRLRVLYGYKQEYVAGQMGLSQTGYSKIETGYSKMTLEKATLIARIYDMSLVELLEWKEANTAGQ</sequence>
<dbReference type="PANTHER" id="PTHR46558">
    <property type="entry name" value="TRACRIPTIONAL REGULATORY PROTEIN-RELATED-RELATED"/>
    <property type="match status" value="1"/>
</dbReference>
<organism evidence="3 4">
    <name type="scientific">Dyadobacter helix</name>
    <dbReference type="NCBI Taxonomy" id="2822344"/>
    <lineage>
        <taxon>Bacteria</taxon>
        <taxon>Pseudomonadati</taxon>
        <taxon>Bacteroidota</taxon>
        <taxon>Cytophagia</taxon>
        <taxon>Cytophagales</taxon>
        <taxon>Spirosomataceae</taxon>
        <taxon>Dyadobacter</taxon>
    </lineage>
</organism>
<evidence type="ECO:0000313" key="3">
    <source>
        <dbReference type="EMBL" id="CAG4998729.1"/>
    </source>
</evidence>
<comment type="caution">
    <text evidence="3">The sequence shown here is derived from an EMBL/GenBank/DDBJ whole genome shotgun (WGS) entry which is preliminary data.</text>
</comment>
<dbReference type="EMBL" id="CAJRAF010000002">
    <property type="protein sequence ID" value="CAG4998729.1"/>
    <property type="molecule type" value="Genomic_DNA"/>
</dbReference>
<dbReference type="PROSITE" id="PS50943">
    <property type="entry name" value="HTH_CROC1"/>
    <property type="match status" value="1"/>
</dbReference>
<protein>
    <recommendedName>
        <fullName evidence="2">HTH cro/C1-type domain-containing protein</fullName>
    </recommendedName>
</protein>
<evidence type="ECO:0000259" key="2">
    <source>
        <dbReference type="PROSITE" id="PS50943"/>
    </source>
</evidence>
<reference evidence="3" key="1">
    <citation type="submission" date="2021-04" db="EMBL/GenBank/DDBJ databases">
        <authorList>
            <person name="Rodrigo-Torres L."/>
            <person name="Arahal R. D."/>
            <person name="Lucena T."/>
        </authorList>
    </citation>
    <scope>NUCLEOTIDE SEQUENCE</scope>
    <source>
        <strain evidence="3">CECT 9275</strain>
    </source>
</reference>
<dbReference type="RefSeq" id="WP_215238742.1">
    <property type="nucleotide sequence ID" value="NZ_CAJRAF010000002.1"/>
</dbReference>
<dbReference type="CDD" id="cd00093">
    <property type="entry name" value="HTH_XRE"/>
    <property type="match status" value="1"/>
</dbReference>
<name>A0A916JA67_9BACT</name>
<dbReference type="Pfam" id="PF01381">
    <property type="entry name" value="HTH_3"/>
    <property type="match status" value="1"/>
</dbReference>
<gene>
    <name evidence="3" type="ORF">DYBT9275_02067</name>
</gene>
<dbReference type="InterPro" id="IPR010982">
    <property type="entry name" value="Lambda_DNA-bd_dom_sf"/>
</dbReference>
<dbReference type="SUPFAM" id="SSF47413">
    <property type="entry name" value="lambda repressor-like DNA-binding domains"/>
    <property type="match status" value="1"/>
</dbReference>
<dbReference type="SMART" id="SM00530">
    <property type="entry name" value="HTH_XRE"/>
    <property type="match status" value="1"/>
</dbReference>
<evidence type="ECO:0000313" key="4">
    <source>
        <dbReference type="Proteomes" id="UP000680038"/>
    </source>
</evidence>
<evidence type="ECO:0000256" key="1">
    <source>
        <dbReference type="ARBA" id="ARBA00023125"/>
    </source>
</evidence>
<dbReference type="Proteomes" id="UP000680038">
    <property type="component" value="Unassembled WGS sequence"/>
</dbReference>
<proteinExistence type="predicted"/>
<dbReference type="AlphaFoldDB" id="A0A916JA67"/>
<keyword evidence="4" id="KW-1185">Reference proteome</keyword>
<keyword evidence="1" id="KW-0238">DNA-binding</keyword>
<accession>A0A916JA67</accession>
<feature type="domain" description="HTH cro/C1-type" evidence="2">
    <location>
        <begin position="13"/>
        <end position="67"/>
    </location>
</feature>
<dbReference type="Gene3D" id="1.10.260.40">
    <property type="entry name" value="lambda repressor-like DNA-binding domains"/>
    <property type="match status" value="1"/>
</dbReference>
<dbReference type="GO" id="GO:0003677">
    <property type="term" value="F:DNA binding"/>
    <property type="evidence" value="ECO:0007669"/>
    <property type="project" value="UniProtKB-KW"/>
</dbReference>
<dbReference type="InterPro" id="IPR001387">
    <property type="entry name" value="Cro/C1-type_HTH"/>
</dbReference>